<name>A0A1Y1QCW4_9GAMM</name>
<comment type="subunit">
    <text evidence="4">Component of the lipopolysaccharide transport and assembly complex.</text>
</comment>
<accession>A0A1Y1QCW4</accession>
<dbReference type="NCBIfam" id="TIGR03002">
    <property type="entry name" value="outer_YhbN_LptA"/>
    <property type="match status" value="1"/>
</dbReference>
<dbReference type="HAMAP" id="MF_01914">
    <property type="entry name" value="LPS_assembly_LptA"/>
    <property type="match status" value="1"/>
</dbReference>
<dbReference type="Gene3D" id="2.60.450.10">
    <property type="entry name" value="Lipopolysaccharide (LPS) transport protein A like domain"/>
    <property type="match status" value="1"/>
</dbReference>
<dbReference type="InterPro" id="IPR005653">
    <property type="entry name" value="OstA-like_N"/>
</dbReference>
<dbReference type="GO" id="GO:0009279">
    <property type="term" value="C:cell outer membrane"/>
    <property type="evidence" value="ECO:0007669"/>
    <property type="project" value="TreeGrafter"/>
</dbReference>
<dbReference type="InterPro" id="IPR052037">
    <property type="entry name" value="LPS_export_LptA"/>
</dbReference>
<reference evidence="6 7" key="1">
    <citation type="submission" date="2017-01" db="EMBL/GenBank/DDBJ databases">
        <title>Novel large sulfur bacteria in the metagenomes of groundwater-fed chemosynthetic microbial mats in the Lake Huron basin.</title>
        <authorList>
            <person name="Sharrar A.M."/>
            <person name="Flood B.E."/>
            <person name="Bailey J.V."/>
            <person name="Jones D.S."/>
            <person name="Biddanda B."/>
            <person name="Ruberg S.A."/>
            <person name="Marcus D.N."/>
            <person name="Dick G.J."/>
        </authorList>
    </citation>
    <scope>NUCLEOTIDE SEQUENCE [LARGE SCALE GENOMIC DNA]</scope>
    <source>
        <strain evidence="6">A8</strain>
    </source>
</reference>
<comment type="function">
    <text evidence="4">Involved in the assembly of lipopolysaccharide (LPS). Required for the translocation of LPS from the inner membrane to the outer membrane. May form a bridge between the inner membrane and the outer membrane, via interactions with LptC and LptD, thereby facilitating LPS transfer across the periplasm.</text>
</comment>
<keyword evidence="1 4" id="KW-0813">Transport</keyword>
<evidence type="ECO:0000259" key="5">
    <source>
        <dbReference type="Pfam" id="PF03968"/>
    </source>
</evidence>
<protein>
    <recommendedName>
        <fullName evidence="4">Lipopolysaccharide export system protein LptA</fullName>
    </recommendedName>
</protein>
<dbReference type="STRING" id="1123401.GCA_000621325_02607"/>
<dbReference type="InterPro" id="IPR014340">
    <property type="entry name" value="LptA"/>
</dbReference>
<feature type="chain" id="PRO_5013416126" description="Lipopolysaccharide export system protein LptA" evidence="4">
    <location>
        <begin position="31"/>
        <end position="177"/>
    </location>
</feature>
<evidence type="ECO:0000256" key="1">
    <source>
        <dbReference type="ARBA" id="ARBA00022448"/>
    </source>
</evidence>
<comment type="subcellular location">
    <subcellularLocation>
        <location evidence="4">Periplasm</location>
    </subcellularLocation>
</comment>
<dbReference type="EMBL" id="MTEJ01000455">
    <property type="protein sequence ID" value="OQX02804.1"/>
    <property type="molecule type" value="Genomic_DNA"/>
</dbReference>
<feature type="domain" description="Organic solvent tolerance-like N-terminal" evidence="5">
    <location>
        <begin position="40"/>
        <end position="148"/>
    </location>
</feature>
<dbReference type="Pfam" id="PF03968">
    <property type="entry name" value="LptD_N"/>
    <property type="match status" value="1"/>
</dbReference>
<dbReference type="GO" id="GO:0030288">
    <property type="term" value="C:outer membrane-bounded periplasmic space"/>
    <property type="evidence" value="ECO:0007669"/>
    <property type="project" value="TreeGrafter"/>
</dbReference>
<organism evidence="6 7">
    <name type="scientific">Thiothrix lacustris</name>
    <dbReference type="NCBI Taxonomy" id="525917"/>
    <lineage>
        <taxon>Bacteria</taxon>
        <taxon>Pseudomonadati</taxon>
        <taxon>Pseudomonadota</taxon>
        <taxon>Gammaproteobacteria</taxon>
        <taxon>Thiotrichales</taxon>
        <taxon>Thiotrichaceae</taxon>
        <taxon>Thiothrix</taxon>
    </lineage>
</organism>
<evidence type="ECO:0000256" key="2">
    <source>
        <dbReference type="ARBA" id="ARBA00022729"/>
    </source>
</evidence>
<feature type="signal peptide" evidence="4">
    <location>
        <begin position="1"/>
        <end position="30"/>
    </location>
</feature>
<dbReference type="GO" id="GO:0015920">
    <property type="term" value="P:lipopolysaccharide transport"/>
    <property type="evidence" value="ECO:0007669"/>
    <property type="project" value="UniProtKB-UniRule"/>
</dbReference>
<dbReference type="PANTHER" id="PTHR36504:SF1">
    <property type="entry name" value="LIPOPOLYSACCHARIDE EXPORT SYSTEM PROTEIN LPTA"/>
    <property type="match status" value="1"/>
</dbReference>
<dbReference type="GO" id="GO:0001530">
    <property type="term" value="F:lipopolysaccharide binding"/>
    <property type="evidence" value="ECO:0007669"/>
    <property type="project" value="InterPro"/>
</dbReference>
<gene>
    <name evidence="4" type="primary">lptA</name>
    <name evidence="6" type="ORF">BWK73_41505</name>
</gene>
<comment type="caution">
    <text evidence="6">The sequence shown here is derived from an EMBL/GenBank/DDBJ whole genome shotgun (WGS) entry which is preliminary data.</text>
</comment>
<evidence type="ECO:0000256" key="4">
    <source>
        <dbReference type="HAMAP-Rule" id="MF_01914"/>
    </source>
</evidence>
<dbReference type="AlphaFoldDB" id="A0A1Y1QCW4"/>
<evidence type="ECO:0000313" key="6">
    <source>
        <dbReference type="EMBL" id="OQX02804.1"/>
    </source>
</evidence>
<proteinExistence type="inferred from homology"/>
<dbReference type="GO" id="GO:0043165">
    <property type="term" value="P:Gram-negative-bacterium-type cell outer membrane assembly"/>
    <property type="evidence" value="ECO:0007669"/>
    <property type="project" value="UniProtKB-UniRule"/>
</dbReference>
<comment type="similarity">
    <text evidence="4">Belongs to the LptA family.</text>
</comment>
<dbReference type="GO" id="GO:0017089">
    <property type="term" value="F:glycolipid transfer activity"/>
    <property type="evidence" value="ECO:0007669"/>
    <property type="project" value="TreeGrafter"/>
</dbReference>
<evidence type="ECO:0000313" key="7">
    <source>
        <dbReference type="Proteomes" id="UP000192491"/>
    </source>
</evidence>
<sequence length="177" mass="18762" precursor="true">MCAQPTKSNKRLTTGLLCLLLSGVASTAYAIKSDVEAPVQIEANSAVFDKMAGTASYDGNVTIRQGTLEILAAHIEINAPNNEIISIVASGAPVSLKQTMDNGKRASGKAKTMQYWVKEKRLVLDGDAELLQDQDRFTSNHIEYLTGTGQLKAGGTAGKGKSGRVSAVFYPTNKAAE</sequence>
<dbReference type="PANTHER" id="PTHR36504">
    <property type="entry name" value="LIPOPOLYSACCHARIDE EXPORT SYSTEM PROTEIN LPTA"/>
    <property type="match status" value="1"/>
</dbReference>
<keyword evidence="2 4" id="KW-0732">Signal</keyword>
<evidence type="ECO:0000256" key="3">
    <source>
        <dbReference type="ARBA" id="ARBA00022764"/>
    </source>
</evidence>
<dbReference type="Proteomes" id="UP000192491">
    <property type="component" value="Unassembled WGS sequence"/>
</dbReference>
<keyword evidence="3 4" id="KW-0574">Periplasm</keyword>